<feature type="transmembrane region" description="Helical" evidence="1">
    <location>
        <begin position="299"/>
        <end position="318"/>
    </location>
</feature>
<reference evidence="2 3" key="1">
    <citation type="submission" date="2016-09" db="EMBL/GenBank/DDBJ databases">
        <title>Draft genome sequence for the type strain of Desulfuribacillus alkaliarsenatis AHT28, an obligately anaerobic, sulfidogenic bacterium isolated from Russian soda lake sediments.</title>
        <authorList>
            <person name="Abin C.A."/>
            <person name="Hollibaugh J.T."/>
        </authorList>
    </citation>
    <scope>NUCLEOTIDE SEQUENCE [LARGE SCALE GENOMIC DNA]</scope>
    <source>
        <strain evidence="2 3">AHT28</strain>
    </source>
</reference>
<gene>
    <name evidence="2" type="ORF">BHF68_07050</name>
</gene>
<keyword evidence="3" id="KW-1185">Reference proteome</keyword>
<feature type="transmembrane region" description="Helical" evidence="1">
    <location>
        <begin position="579"/>
        <end position="600"/>
    </location>
</feature>
<feature type="transmembrane region" description="Helical" evidence="1">
    <location>
        <begin position="227"/>
        <end position="244"/>
    </location>
</feature>
<keyword evidence="1" id="KW-0472">Membrane</keyword>
<evidence type="ECO:0000256" key="1">
    <source>
        <dbReference type="SAM" id="Phobius"/>
    </source>
</evidence>
<protein>
    <recommendedName>
        <fullName evidence="4">O-antigen polymerase</fullName>
    </recommendedName>
</protein>
<proteinExistence type="predicted"/>
<name>A0A1E5G2Q4_9FIRM</name>
<organism evidence="2 3">
    <name type="scientific">Desulfuribacillus alkaliarsenatis</name>
    <dbReference type="NCBI Taxonomy" id="766136"/>
    <lineage>
        <taxon>Bacteria</taxon>
        <taxon>Bacillati</taxon>
        <taxon>Bacillota</taxon>
        <taxon>Desulfuribacillia</taxon>
        <taxon>Desulfuribacillales</taxon>
        <taxon>Desulfuribacillaceae</taxon>
        <taxon>Desulfuribacillus</taxon>
    </lineage>
</organism>
<dbReference type="RefSeq" id="WP_069643394.1">
    <property type="nucleotide sequence ID" value="NZ_MIJE01000030.1"/>
</dbReference>
<comment type="caution">
    <text evidence="2">The sequence shown here is derived from an EMBL/GenBank/DDBJ whole genome shotgun (WGS) entry which is preliminary data.</text>
</comment>
<sequence length="633" mass="71835">MAKMKRSNNLMKNINPENQGPDWYYLIPLAMIGAIVPTIVYLKVVPLPPHVAQFWMGDTNADFFSYYKAIWIQILTAISLITLLLAKVQNAIEFKKDKIFIPLAVYAVFVILSAVFADSVYREVAFKGYPDRYEGMYVLLSYVLITFIAAHIVRTENHLKLVLGSLLASASVLSVLGVFQYLGYDFFRSEFGRTLIIPEFYESIRGSIDFAFGTNAIYSTMYNTNYVGSYMVMIVIITMVLFLFSRNQISNLLYGSILILTFSNLIGSNSRAGLVGFLFTLIIMIIFMYEEILRNWRKVLLIVLVPLLVVGLIDYTSGGRVASNIKNLSLDVRDMLNAVGKQYDEPEEPKRQAFNNMYLNGNKATIDMTTESIQVQTISLNQNLDYDISDFAFYDTDGIRLTTEQTKNANTITFNESNYNRYNVLVIGNLVQVNIGRVQVNLGVDDQGNIKYMDRNLQLVYPIDAPNWGFSGLENLGSNRGYIWSRSIPMLKETIILGNGPDTFPIYFPQDDYIAKMKYVGSPHRIVDKPHNLYLQKSINTGFISLLAFLTFVGMYLFKSIRNYNASKEKQKENEKLRKIATVNIGIALSVIAYLISAIFNDSIVSVAPVFWLLIGVGVACNYMHEYYMNITN</sequence>
<dbReference type="STRING" id="766136.BHF68_07050"/>
<feature type="transmembrane region" description="Helical" evidence="1">
    <location>
        <begin position="606"/>
        <end position="624"/>
    </location>
</feature>
<dbReference type="AlphaFoldDB" id="A0A1E5G2Q4"/>
<dbReference type="Proteomes" id="UP000094296">
    <property type="component" value="Unassembled WGS sequence"/>
</dbReference>
<keyword evidence="1" id="KW-1133">Transmembrane helix</keyword>
<feature type="transmembrane region" description="Helical" evidence="1">
    <location>
        <begin position="98"/>
        <end position="116"/>
    </location>
</feature>
<feature type="transmembrane region" description="Helical" evidence="1">
    <location>
        <begin position="251"/>
        <end position="267"/>
    </location>
</feature>
<feature type="transmembrane region" description="Helical" evidence="1">
    <location>
        <begin position="136"/>
        <end position="154"/>
    </location>
</feature>
<feature type="transmembrane region" description="Helical" evidence="1">
    <location>
        <begin position="21"/>
        <end position="44"/>
    </location>
</feature>
<dbReference type="InterPro" id="IPR051533">
    <property type="entry name" value="WaaL-like"/>
</dbReference>
<evidence type="ECO:0000313" key="3">
    <source>
        <dbReference type="Proteomes" id="UP000094296"/>
    </source>
</evidence>
<dbReference type="PANTHER" id="PTHR37422:SF13">
    <property type="entry name" value="LIPOPOLYSACCHARIDE BIOSYNTHESIS PROTEIN PA4999-RELATED"/>
    <property type="match status" value="1"/>
</dbReference>
<evidence type="ECO:0008006" key="4">
    <source>
        <dbReference type="Google" id="ProtNLM"/>
    </source>
</evidence>
<feature type="transmembrane region" description="Helical" evidence="1">
    <location>
        <begin position="539"/>
        <end position="558"/>
    </location>
</feature>
<feature type="transmembrane region" description="Helical" evidence="1">
    <location>
        <begin position="161"/>
        <end position="182"/>
    </location>
</feature>
<dbReference type="GO" id="GO:0016020">
    <property type="term" value="C:membrane"/>
    <property type="evidence" value="ECO:0007669"/>
    <property type="project" value="UniProtKB-SubCell"/>
</dbReference>
<dbReference type="EMBL" id="MIJE01000030">
    <property type="protein sequence ID" value="OEF96811.1"/>
    <property type="molecule type" value="Genomic_DNA"/>
</dbReference>
<accession>A0A1E5G2Q4</accession>
<evidence type="ECO:0000313" key="2">
    <source>
        <dbReference type="EMBL" id="OEF96811.1"/>
    </source>
</evidence>
<feature type="transmembrane region" description="Helical" evidence="1">
    <location>
        <begin position="273"/>
        <end position="292"/>
    </location>
</feature>
<keyword evidence="1" id="KW-0812">Transmembrane</keyword>
<dbReference type="PANTHER" id="PTHR37422">
    <property type="entry name" value="TEICHURONIC ACID BIOSYNTHESIS PROTEIN TUAE"/>
    <property type="match status" value="1"/>
</dbReference>
<feature type="transmembrane region" description="Helical" evidence="1">
    <location>
        <begin position="64"/>
        <end position="86"/>
    </location>
</feature>